<dbReference type="SUPFAM" id="SSF55729">
    <property type="entry name" value="Acyl-CoA N-acyltransferases (Nat)"/>
    <property type="match status" value="1"/>
</dbReference>
<dbReference type="InterPro" id="IPR000182">
    <property type="entry name" value="GNAT_dom"/>
</dbReference>
<dbReference type="AlphaFoldDB" id="A0A2M8QFZ3"/>
<evidence type="ECO:0000313" key="4">
    <source>
        <dbReference type="EMBL" id="PJF48731.1"/>
    </source>
</evidence>
<dbReference type="PANTHER" id="PTHR43877">
    <property type="entry name" value="AMINOALKYLPHOSPHONATE N-ACETYLTRANSFERASE-RELATED-RELATED"/>
    <property type="match status" value="1"/>
</dbReference>
<comment type="caution">
    <text evidence="4">The sequence shown here is derived from an EMBL/GenBank/DDBJ whole genome shotgun (WGS) entry which is preliminary data.</text>
</comment>
<organism evidence="4 5">
    <name type="scientific">Candidatus Thermofonsia Clade 3 bacterium</name>
    <dbReference type="NCBI Taxonomy" id="2364212"/>
    <lineage>
        <taxon>Bacteria</taxon>
        <taxon>Bacillati</taxon>
        <taxon>Chloroflexota</taxon>
        <taxon>Candidatus Thermofontia</taxon>
        <taxon>Candidatus Thermofonsia Clade 3</taxon>
    </lineage>
</organism>
<gene>
    <name evidence="4" type="ORF">CUN48_01930</name>
</gene>
<dbReference type="GO" id="GO:0016747">
    <property type="term" value="F:acyltransferase activity, transferring groups other than amino-acyl groups"/>
    <property type="evidence" value="ECO:0007669"/>
    <property type="project" value="InterPro"/>
</dbReference>
<keyword evidence="1" id="KW-0808">Transferase</keyword>
<evidence type="ECO:0000256" key="2">
    <source>
        <dbReference type="ARBA" id="ARBA00023315"/>
    </source>
</evidence>
<feature type="domain" description="N-acetyltransferase" evidence="3">
    <location>
        <begin position="43"/>
        <end position="189"/>
    </location>
</feature>
<accession>A0A2M8QFZ3</accession>
<keyword evidence="2" id="KW-0012">Acyltransferase</keyword>
<dbReference type="EMBL" id="PGTN01000007">
    <property type="protein sequence ID" value="PJF48731.1"/>
    <property type="molecule type" value="Genomic_DNA"/>
</dbReference>
<reference evidence="4 5" key="1">
    <citation type="submission" date="2017-11" db="EMBL/GenBank/DDBJ databases">
        <title>Evolution of Phototrophy in the Chloroflexi Phylum Driven by Horizontal Gene Transfer.</title>
        <authorList>
            <person name="Ward L.M."/>
            <person name="Hemp J."/>
            <person name="Shih P.M."/>
            <person name="Mcglynn S.E."/>
            <person name="Fischer W."/>
        </authorList>
    </citation>
    <scope>NUCLEOTIDE SEQUENCE [LARGE SCALE GENOMIC DNA]</scope>
    <source>
        <strain evidence="4">JP3_7</strain>
    </source>
</reference>
<dbReference type="PROSITE" id="PS51186">
    <property type="entry name" value="GNAT"/>
    <property type="match status" value="1"/>
</dbReference>
<evidence type="ECO:0000313" key="5">
    <source>
        <dbReference type="Proteomes" id="UP000230790"/>
    </source>
</evidence>
<evidence type="ECO:0000256" key="1">
    <source>
        <dbReference type="ARBA" id="ARBA00022679"/>
    </source>
</evidence>
<sequence length="332" mass="36799">MLIPQAPDRPDVHNRRLSPHTVCDRFVTRMPTIGAQVVPARIMELRHLLTQLDADDVGALDESLGQWMRRPLGREALAGMVLPVSGSTYMCMLNFEPAGLMLIERGNVAARIRLLAVAPDLRRRGLARTMLERAESIVRQAGLRWVWMAVPSDNLPATRCALACGYRRYRPQFMRRQLGHALPIRADRARVEPLAGREANAQLRYWVGVAAHQGDAWCSDLVQADLLPWHTALLNGGQIYLLIRPPDEVGVAHLRGGPAHCVITLWLDQALWSTPYEMQVLKAVLDAAADASSTLDVELGSGGHLRASAPAYKALGFKPMLRERVIMAKRVG</sequence>
<dbReference type="CDD" id="cd04301">
    <property type="entry name" value="NAT_SF"/>
    <property type="match status" value="1"/>
</dbReference>
<dbReference type="Gene3D" id="3.40.630.30">
    <property type="match status" value="1"/>
</dbReference>
<dbReference type="Proteomes" id="UP000230790">
    <property type="component" value="Unassembled WGS sequence"/>
</dbReference>
<protein>
    <recommendedName>
        <fullName evidence="3">N-acetyltransferase domain-containing protein</fullName>
    </recommendedName>
</protein>
<evidence type="ECO:0000259" key="3">
    <source>
        <dbReference type="PROSITE" id="PS51186"/>
    </source>
</evidence>
<name>A0A2M8QFZ3_9CHLR</name>
<dbReference type="Pfam" id="PF00583">
    <property type="entry name" value="Acetyltransf_1"/>
    <property type="match status" value="1"/>
</dbReference>
<dbReference type="InterPro" id="IPR050832">
    <property type="entry name" value="Bact_Acetyltransf"/>
</dbReference>
<proteinExistence type="predicted"/>
<dbReference type="InterPro" id="IPR016181">
    <property type="entry name" value="Acyl_CoA_acyltransferase"/>
</dbReference>